<reference evidence="1" key="1">
    <citation type="submission" date="2020-09" db="EMBL/GenBank/DDBJ databases">
        <authorList>
            <person name="Kikuchi T."/>
        </authorList>
    </citation>
    <scope>NUCLEOTIDE SEQUENCE</scope>
    <source>
        <strain evidence="1">Ka4C1</strain>
    </source>
</reference>
<dbReference type="Proteomes" id="UP000582659">
    <property type="component" value="Unassembled WGS sequence"/>
</dbReference>
<sequence length="796" mass="92712">MMEKVLRNGPLQFYQYYLNELEPREEPDEIQVTEEIARFLLSSRRIHNTLYVTSQSIYAWDDGFSVGQDDINYFHQNPIILATLSLLHLGKDPCFRIVRNDAMQEGGDVRMILKFMYWAKRNSFNFLLHSELQDKVLSQVMDDLGYEYEYFDRFGDINYFHYVQDLNEVLNKSAEDQITVFIYFKPTEGKHPCRKVYLHGLFGHPKMTALTLVNCDGFVLCQYLPFPPMPNLQRIYARMPFGSIESTFAFPYYHDLLADFELKAPLCRLRFDRRIDVTAASYDVHLGVLQQLATAMKNTIELASRFKNVYFNHVVHVYLPETAQSHRDVWQHFVEQLTPLREIKFEKNCWKYLLADVSVFNGEDTGLRLELEYYFRDVSWELGGQYFQPALENRLPAGLERKSEMLEKVLRAEPLRFYQYYLGPLDEIDDVIVTQLTDKDIRFLLSSSRIHSTLYLKSRDILLGVSEFYIKEGSVHYFHPNPIVLATLSLLHREESSGFRIILREAEDERPILKFMFWAKRKSLNFLLDSERQSRLLSQVMHSLDYEIKGSASFGGTLFYDYVPGLDTVLSKFAKDENTVVLHGSVLKPAGIRRRRYKKAYLWGLFGHPQLTKLILDNIDGFALCDYSPFPQMPNLRRITSTLLLGAIGSAFSFQYYHDLLAEFELQAPNCQLHFISSSLKVLAASYEAHAGVLQQLATALKNIIQLATRFKNVRFEFTVDVSLTESAQSHREEWLHVVEPLTPSCDIGFEKNCWTYKPDLSAFNGPNTGLQFELEYYFRNTVLDELNGRNLRVLE</sequence>
<dbReference type="EMBL" id="CAJFCV020000002">
    <property type="protein sequence ID" value="CAG9101404.1"/>
    <property type="molecule type" value="Genomic_DNA"/>
</dbReference>
<dbReference type="Proteomes" id="UP000659654">
    <property type="component" value="Unassembled WGS sequence"/>
</dbReference>
<proteinExistence type="predicted"/>
<dbReference type="AlphaFoldDB" id="A0A7I8WYN7"/>
<comment type="caution">
    <text evidence="1">The sequence shown here is derived from an EMBL/GenBank/DDBJ whole genome shotgun (WGS) entry which is preliminary data.</text>
</comment>
<protein>
    <submittedName>
        <fullName evidence="1">(pine wood nematode) hypothetical protein</fullName>
    </submittedName>
</protein>
<dbReference type="EMBL" id="CAJFDI010000002">
    <property type="protein sequence ID" value="CAD5217626.1"/>
    <property type="molecule type" value="Genomic_DNA"/>
</dbReference>
<evidence type="ECO:0000313" key="2">
    <source>
        <dbReference type="Proteomes" id="UP000659654"/>
    </source>
</evidence>
<evidence type="ECO:0000313" key="1">
    <source>
        <dbReference type="EMBL" id="CAD5217626.1"/>
    </source>
</evidence>
<gene>
    <name evidence="1" type="ORF">BXYJ_LOCUS5129</name>
</gene>
<keyword evidence="2" id="KW-1185">Reference proteome</keyword>
<name>A0A7I8WYN7_BURXY</name>
<organism evidence="1 2">
    <name type="scientific">Bursaphelenchus xylophilus</name>
    <name type="common">Pinewood nematode worm</name>
    <name type="synonym">Aphelenchoides xylophilus</name>
    <dbReference type="NCBI Taxonomy" id="6326"/>
    <lineage>
        <taxon>Eukaryota</taxon>
        <taxon>Metazoa</taxon>
        <taxon>Ecdysozoa</taxon>
        <taxon>Nematoda</taxon>
        <taxon>Chromadorea</taxon>
        <taxon>Rhabditida</taxon>
        <taxon>Tylenchina</taxon>
        <taxon>Tylenchomorpha</taxon>
        <taxon>Aphelenchoidea</taxon>
        <taxon>Aphelenchoididae</taxon>
        <taxon>Bursaphelenchus</taxon>
    </lineage>
</organism>
<accession>A0A7I8WYN7</accession>